<protein>
    <recommendedName>
        <fullName evidence="3">Asl1-like glycosyl hydrolase catalytic domain-containing protein</fullName>
    </recommendedName>
</protein>
<evidence type="ECO:0000256" key="1">
    <source>
        <dbReference type="SAM" id="MobiDB-lite"/>
    </source>
</evidence>
<evidence type="ECO:0000313" key="5">
    <source>
        <dbReference type="Proteomes" id="UP001388673"/>
    </source>
</evidence>
<evidence type="ECO:0000256" key="2">
    <source>
        <dbReference type="SAM" id="SignalP"/>
    </source>
</evidence>
<dbReference type="InterPro" id="IPR053183">
    <property type="entry name" value="ASL1"/>
</dbReference>
<evidence type="ECO:0000313" key="4">
    <source>
        <dbReference type="EMBL" id="KAK8864139.1"/>
    </source>
</evidence>
<feature type="signal peptide" evidence="2">
    <location>
        <begin position="1"/>
        <end position="20"/>
    </location>
</feature>
<dbReference type="RefSeq" id="XP_066804435.1">
    <property type="nucleotide sequence ID" value="XM_066944512.1"/>
</dbReference>
<dbReference type="KEGG" id="kne:92178644"/>
<dbReference type="GO" id="GO:0071966">
    <property type="term" value="P:fungal-type cell wall polysaccharide metabolic process"/>
    <property type="evidence" value="ECO:0007669"/>
    <property type="project" value="TreeGrafter"/>
</dbReference>
<dbReference type="GeneID" id="92178644"/>
<feature type="domain" description="Asl1-like glycosyl hydrolase catalytic" evidence="3">
    <location>
        <begin position="174"/>
        <end position="390"/>
    </location>
</feature>
<organism evidence="4 5">
    <name type="scientific">Kwoniella newhampshirensis</name>
    <dbReference type="NCBI Taxonomy" id="1651941"/>
    <lineage>
        <taxon>Eukaryota</taxon>
        <taxon>Fungi</taxon>
        <taxon>Dikarya</taxon>
        <taxon>Basidiomycota</taxon>
        <taxon>Agaricomycotina</taxon>
        <taxon>Tremellomycetes</taxon>
        <taxon>Tremellales</taxon>
        <taxon>Cryptococcaceae</taxon>
        <taxon>Kwoniella</taxon>
    </lineage>
</organism>
<name>A0AAW0Z206_9TREE</name>
<dbReference type="AlphaFoldDB" id="A0AAW0Z206"/>
<proteinExistence type="predicted"/>
<keyword evidence="2" id="KW-0732">Signal</keyword>
<dbReference type="EMBL" id="JBCAWK010000003">
    <property type="protein sequence ID" value="KAK8864139.1"/>
    <property type="molecule type" value="Genomic_DNA"/>
</dbReference>
<dbReference type="SUPFAM" id="SSF51445">
    <property type="entry name" value="(Trans)glycosidases"/>
    <property type="match status" value="1"/>
</dbReference>
<feature type="chain" id="PRO_5043587020" description="Asl1-like glycosyl hydrolase catalytic domain-containing protein" evidence="2">
    <location>
        <begin position="21"/>
        <end position="393"/>
    </location>
</feature>
<comment type="caution">
    <text evidence="4">The sequence shown here is derived from an EMBL/GenBank/DDBJ whole genome shotgun (WGS) entry which is preliminary data.</text>
</comment>
<accession>A0AAW0Z206</accession>
<dbReference type="InterPro" id="IPR024655">
    <property type="entry name" value="Asl1_glyco_hydro_catalytic"/>
</dbReference>
<evidence type="ECO:0000259" key="3">
    <source>
        <dbReference type="Pfam" id="PF11790"/>
    </source>
</evidence>
<keyword evidence="5" id="KW-1185">Reference proteome</keyword>
<dbReference type="PANTHER" id="PTHR34154:SF3">
    <property type="entry name" value="ALKALI-SENSITIVE LINKAGE PROTEIN 1"/>
    <property type="match status" value="1"/>
</dbReference>
<feature type="region of interest" description="Disordered" evidence="1">
    <location>
        <begin position="91"/>
        <end position="163"/>
    </location>
</feature>
<reference evidence="4 5" key="1">
    <citation type="journal article" date="2024" name="bioRxiv">
        <title>Comparative genomics of Cryptococcus and Kwoniella reveals pathogenesis evolution and contrasting karyotype dynamics via intercentromeric recombination or chromosome fusion.</title>
        <authorList>
            <person name="Coelho M.A."/>
            <person name="David-Palma M."/>
            <person name="Shea T."/>
            <person name="Bowers K."/>
            <person name="McGinley-Smith S."/>
            <person name="Mohammad A.W."/>
            <person name="Gnirke A."/>
            <person name="Yurkov A.M."/>
            <person name="Nowrousian M."/>
            <person name="Sun S."/>
            <person name="Cuomo C.A."/>
            <person name="Heitman J."/>
        </authorList>
    </citation>
    <scope>NUCLEOTIDE SEQUENCE [LARGE SCALE GENOMIC DNA]</scope>
    <source>
        <strain evidence="4 5">CBS 13917</strain>
    </source>
</reference>
<dbReference type="Pfam" id="PF11790">
    <property type="entry name" value="Glyco_hydro_cc"/>
    <property type="match status" value="1"/>
</dbReference>
<feature type="compositionally biased region" description="Pro residues" evidence="1">
    <location>
        <begin position="97"/>
        <end position="146"/>
    </location>
</feature>
<sequence length="393" mass="40544">MQLSASSLLALLTLLPWAIAVPAPAPKADFDSEGLADRALSIVTVPGPVDVVTIVKTFTSYATQGEPALAPAPTPPAIPHIVAEAEAPPAPVDAAAIPPPAGPPPPAQSAPASPPPPPPSATATSPPPPPPPPPPPVASSSAPPPAAASAANPPSGGSGPTGLGIDSTGWSALAGSGVGWYWNWGLDAFHLPGIEFVPTVWGTVDAGQVGEKTFPEGTTHILSFNEPDMTTAVGGSAIDAVTAATLHQQWTGSLTGVNANLMIGAPAVARGSTAWFNNWITACAGKCKFDFVPIHFYGTDANDLISYVKSFPAQGKPIWITEFACWDTTQNIICTATQSEQFMRTAIDWFRESGGMVERWSWFGALPDKSGDGYGLENANGSLNELGKEYIKM</sequence>
<dbReference type="GO" id="GO:0009277">
    <property type="term" value="C:fungal-type cell wall"/>
    <property type="evidence" value="ECO:0007669"/>
    <property type="project" value="TreeGrafter"/>
</dbReference>
<dbReference type="PANTHER" id="PTHR34154">
    <property type="entry name" value="ALKALI-SENSITIVE LINKAGE PROTEIN 1"/>
    <property type="match status" value="1"/>
</dbReference>
<gene>
    <name evidence="4" type="ORF">IAR55_001385</name>
</gene>
<dbReference type="Gene3D" id="3.20.20.80">
    <property type="entry name" value="Glycosidases"/>
    <property type="match status" value="1"/>
</dbReference>
<dbReference type="Proteomes" id="UP001388673">
    <property type="component" value="Unassembled WGS sequence"/>
</dbReference>
<dbReference type="InterPro" id="IPR017853">
    <property type="entry name" value="GH"/>
</dbReference>